<evidence type="ECO:0000256" key="3">
    <source>
        <dbReference type="ARBA" id="ARBA00013085"/>
    </source>
</evidence>
<dbReference type="InterPro" id="IPR016195">
    <property type="entry name" value="Pol/histidinol_Pase-like"/>
</dbReference>
<comment type="pathway">
    <text evidence="1 8">Amino-acid biosynthesis; L-histidine biosynthesis; L-histidine from 5-phospho-alpha-D-ribose 1-diphosphate: step 8/9.</text>
</comment>
<evidence type="ECO:0000256" key="1">
    <source>
        <dbReference type="ARBA" id="ARBA00004970"/>
    </source>
</evidence>
<evidence type="ECO:0000256" key="4">
    <source>
        <dbReference type="ARBA" id="ARBA00022605"/>
    </source>
</evidence>
<evidence type="ECO:0000256" key="6">
    <source>
        <dbReference type="ARBA" id="ARBA00023102"/>
    </source>
</evidence>
<gene>
    <name evidence="10" type="ORF">KL86CLO1_10303</name>
</gene>
<reference evidence="10" key="1">
    <citation type="submission" date="2016-04" db="EMBL/GenBank/DDBJ databases">
        <authorList>
            <person name="Evans L.H."/>
            <person name="Alamgir A."/>
            <person name="Owens N."/>
            <person name="Weber N.D."/>
            <person name="Virtaneva K."/>
            <person name="Barbian K."/>
            <person name="Babar A."/>
            <person name="Rosenke K."/>
        </authorList>
    </citation>
    <scope>NUCLEOTIDE SEQUENCE</scope>
    <source>
        <strain evidence="10">86</strain>
    </source>
</reference>
<dbReference type="AlphaFoldDB" id="A0A212J060"/>
<dbReference type="GO" id="GO:0000105">
    <property type="term" value="P:L-histidine biosynthetic process"/>
    <property type="evidence" value="ECO:0007669"/>
    <property type="project" value="UniProtKB-UniRule"/>
</dbReference>
<dbReference type="EMBL" id="FLUN01000001">
    <property type="protein sequence ID" value="SBV92852.1"/>
    <property type="molecule type" value="Genomic_DNA"/>
</dbReference>
<comment type="similarity">
    <text evidence="2 8">Belongs to the PHP hydrolase family. HisK subfamily.</text>
</comment>
<organism evidence="10">
    <name type="scientific">uncultured Eubacteriales bacterium</name>
    <dbReference type="NCBI Taxonomy" id="172733"/>
    <lineage>
        <taxon>Bacteria</taxon>
        <taxon>Bacillati</taxon>
        <taxon>Bacillota</taxon>
        <taxon>Clostridia</taxon>
        <taxon>Eubacteriales</taxon>
        <taxon>environmental samples</taxon>
    </lineage>
</organism>
<keyword evidence="4 8" id="KW-0028">Amino-acid biosynthesis</keyword>
<sequence>MYLIDYHCHSELSPDSSTPLIDNANAAIDMGLSELCITDHFDLLTGEGERQHASALHWPPRVEQYCAVRDATKGKLKLKLGMEFGSGQVDAADAAQTLDHPELDFVIGSIHNRTVETGATDLYYIDYTSSDLCYEVLEDYFLSMERLVEADCYDVLGHIIYPVRYMSVRDGQEVDVYRYLDRIRGILKGVAAHGKGIELNTWCGRTLEEWRPTLEAYRDCGGEYLTVGADAHKACYIGQGVREAYELLKDVGFRYVTTYDKRTPVQIKL</sequence>
<dbReference type="NCBIfam" id="TIGR01856">
    <property type="entry name" value="hisJ_fam"/>
    <property type="match status" value="1"/>
</dbReference>
<dbReference type="PANTHER" id="PTHR21039">
    <property type="entry name" value="HISTIDINOL PHOSPHATASE-RELATED"/>
    <property type="match status" value="1"/>
</dbReference>
<evidence type="ECO:0000259" key="9">
    <source>
        <dbReference type="Pfam" id="PF02811"/>
    </source>
</evidence>
<dbReference type="GO" id="GO:0004401">
    <property type="term" value="F:histidinol-phosphatase activity"/>
    <property type="evidence" value="ECO:0007669"/>
    <property type="project" value="UniProtKB-UniRule"/>
</dbReference>
<dbReference type="Gene3D" id="3.20.20.140">
    <property type="entry name" value="Metal-dependent hydrolases"/>
    <property type="match status" value="1"/>
</dbReference>
<comment type="catalytic activity">
    <reaction evidence="7 8">
        <text>L-histidinol phosphate + H2O = L-histidinol + phosphate</text>
        <dbReference type="Rhea" id="RHEA:14465"/>
        <dbReference type="ChEBI" id="CHEBI:15377"/>
        <dbReference type="ChEBI" id="CHEBI:43474"/>
        <dbReference type="ChEBI" id="CHEBI:57699"/>
        <dbReference type="ChEBI" id="CHEBI:57980"/>
        <dbReference type="EC" id="3.1.3.15"/>
    </reaction>
</comment>
<dbReference type="Pfam" id="PF02811">
    <property type="entry name" value="PHP"/>
    <property type="match status" value="1"/>
</dbReference>
<evidence type="ECO:0000256" key="5">
    <source>
        <dbReference type="ARBA" id="ARBA00022801"/>
    </source>
</evidence>
<name>A0A212J060_9FIRM</name>
<dbReference type="GO" id="GO:0005737">
    <property type="term" value="C:cytoplasm"/>
    <property type="evidence" value="ECO:0007669"/>
    <property type="project" value="TreeGrafter"/>
</dbReference>
<dbReference type="SUPFAM" id="SSF89550">
    <property type="entry name" value="PHP domain-like"/>
    <property type="match status" value="1"/>
</dbReference>
<evidence type="ECO:0000313" key="10">
    <source>
        <dbReference type="EMBL" id="SBV92852.1"/>
    </source>
</evidence>
<protein>
    <recommendedName>
        <fullName evidence="3 8">Histidinol-phosphatase</fullName>
        <shortName evidence="8">HolPase</shortName>
        <ecNumber evidence="3 8">3.1.3.15</ecNumber>
    </recommendedName>
</protein>
<proteinExistence type="inferred from homology"/>
<keyword evidence="6 8" id="KW-0368">Histidine biosynthesis</keyword>
<dbReference type="EC" id="3.1.3.15" evidence="3 8"/>
<dbReference type="PANTHER" id="PTHR21039:SF0">
    <property type="entry name" value="HISTIDINOL-PHOSPHATASE"/>
    <property type="match status" value="1"/>
</dbReference>
<keyword evidence="5 8" id="KW-0378">Hydrolase</keyword>
<evidence type="ECO:0000256" key="7">
    <source>
        <dbReference type="ARBA" id="ARBA00049158"/>
    </source>
</evidence>
<evidence type="ECO:0000256" key="2">
    <source>
        <dbReference type="ARBA" id="ARBA00009152"/>
    </source>
</evidence>
<evidence type="ECO:0000256" key="8">
    <source>
        <dbReference type="RuleBase" id="RU366003"/>
    </source>
</evidence>
<dbReference type="InterPro" id="IPR010140">
    <property type="entry name" value="Histidinol_P_phosphatase_HisJ"/>
</dbReference>
<dbReference type="UniPathway" id="UPA00031">
    <property type="reaction ID" value="UER00013"/>
</dbReference>
<dbReference type="InterPro" id="IPR004013">
    <property type="entry name" value="PHP_dom"/>
</dbReference>
<accession>A0A212J060</accession>
<feature type="domain" description="PHP" evidence="9">
    <location>
        <begin position="5"/>
        <end position="201"/>
    </location>
</feature>